<comment type="subcellular location">
    <subcellularLocation>
        <location evidence="1">Membrane</location>
        <topology evidence="1">Multi-pass membrane protein</topology>
    </subcellularLocation>
</comment>
<evidence type="ECO:0000256" key="5">
    <source>
        <dbReference type="ARBA" id="ARBA00023136"/>
    </source>
</evidence>
<sequence length="184" mass="20261">MVSHSVALDWAHALHLLCLDCCASDGDNYAAADWVLFGPLGEQTGLIGLAYFKDIAFFFLSGYEKIAKTVTIVVSIVIVYLLDFSINIVQASSRALIIDMVPFVQQDLANAWASRMIGIFNVVGYLNGYLNLPKIAPVLGNTEFKALSLIGSIVLVVCTAITFFTAKEKRYFVQRQFILLILSI</sequence>
<evidence type="ECO:0000313" key="9">
    <source>
        <dbReference type="Proteomes" id="UP000663699"/>
    </source>
</evidence>
<proteinExistence type="predicted"/>
<reference evidence="8" key="1">
    <citation type="submission" date="2020-06" db="EMBL/GenBank/DDBJ databases">
        <title>Genomes of multiple members of Pneumocystis genus reveal paths to human pathogen Pneumocystis jirovecii.</title>
        <authorList>
            <person name="Cisse O.H."/>
            <person name="Ma L."/>
            <person name="Dekker J."/>
            <person name="Khil P."/>
            <person name="Jo J."/>
            <person name="Brenchley J."/>
            <person name="Blair R."/>
            <person name="Pahar B."/>
            <person name="Chabe M."/>
            <person name="Van Rompay K.A."/>
            <person name="Keesler R."/>
            <person name="Sukura A."/>
            <person name="Hirsch V."/>
            <person name="Kutty G."/>
            <person name="Liu Y."/>
            <person name="Peng L."/>
            <person name="Chen J."/>
            <person name="Song J."/>
            <person name="Weissenbacher-Lang C."/>
            <person name="Xu J."/>
            <person name="Upham N.S."/>
            <person name="Stajich J.E."/>
            <person name="Cuomo C.A."/>
            <person name="Cushion M.T."/>
            <person name="Kovacs J.A."/>
        </authorList>
    </citation>
    <scope>NUCLEOTIDE SEQUENCE</scope>
    <source>
        <strain evidence="8">2A</strain>
    </source>
</reference>
<evidence type="ECO:0000256" key="4">
    <source>
        <dbReference type="ARBA" id="ARBA00022989"/>
    </source>
</evidence>
<dbReference type="PANTHER" id="PTHR19432">
    <property type="entry name" value="SUGAR TRANSPORTER"/>
    <property type="match status" value="1"/>
</dbReference>
<dbReference type="OrthoDB" id="28755at2759"/>
<evidence type="ECO:0000256" key="1">
    <source>
        <dbReference type="ARBA" id="ARBA00004141"/>
    </source>
</evidence>
<dbReference type="SUPFAM" id="SSF103473">
    <property type="entry name" value="MFS general substrate transporter"/>
    <property type="match status" value="1"/>
</dbReference>
<evidence type="ECO:0000256" key="6">
    <source>
        <dbReference type="SAM" id="Phobius"/>
    </source>
</evidence>
<feature type="chain" id="PRO_5034570245" description="Autophagy-related protein" evidence="7">
    <location>
        <begin position="27"/>
        <end position="184"/>
    </location>
</feature>
<dbReference type="EMBL" id="CP054546">
    <property type="protein sequence ID" value="QSL66869.1"/>
    <property type="molecule type" value="Genomic_DNA"/>
</dbReference>
<protein>
    <recommendedName>
        <fullName evidence="10">Autophagy-related protein</fullName>
    </recommendedName>
</protein>
<keyword evidence="3 6" id="KW-0812">Transmembrane</keyword>
<evidence type="ECO:0000256" key="2">
    <source>
        <dbReference type="ARBA" id="ARBA00022448"/>
    </source>
</evidence>
<name>A0A899G638_9ASCO</name>
<accession>A0A899G638</accession>
<dbReference type="PANTHER" id="PTHR19432:SF35">
    <property type="entry name" value="SOLUTE CARRIER FAMILY 45 MEMBER 3 ISOFORM X1"/>
    <property type="match status" value="1"/>
</dbReference>
<feature type="transmembrane region" description="Helical" evidence="6">
    <location>
        <begin position="109"/>
        <end position="126"/>
    </location>
</feature>
<gene>
    <name evidence="8" type="ORF">MERGE_001256</name>
</gene>
<dbReference type="AlphaFoldDB" id="A0A899G638"/>
<keyword evidence="4 6" id="KW-1133">Transmembrane helix</keyword>
<feature type="transmembrane region" description="Helical" evidence="6">
    <location>
        <begin position="146"/>
        <end position="166"/>
    </location>
</feature>
<keyword evidence="2" id="KW-0813">Transport</keyword>
<keyword evidence="5 6" id="KW-0472">Membrane</keyword>
<dbReference type="GO" id="GO:0008506">
    <property type="term" value="F:sucrose:proton symporter activity"/>
    <property type="evidence" value="ECO:0007669"/>
    <property type="project" value="TreeGrafter"/>
</dbReference>
<feature type="transmembrane region" description="Helical" evidence="6">
    <location>
        <begin position="66"/>
        <end position="89"/>
    </location>
</feature>
<evidence type="ECO:0000313" key="8">
    <source>
        <dbReference type="EMBL" id="QSL66869.1"/>
    </source>
</evidence>
<evidence type="ECO:0008006" key="10">
    <source>
        <dbReference type="Google" id="ProtNLM"/>
    </source>
</evidence>
<feature type="signal peptide" evidence="7">
    <location>
        <begin position="1"/>
        <end position="26"/>
    </location>
</feature>
<dbReference type="GO" id="GO:0005886">
    <property type="term" value="C:plasma membrane"/>
    <property type="evidence" value="ECO:0007669"/>
    <property type="project" value="TreeGrafter"/>
</dbReference>
<keyword evidence="9" id="KW-1185">Reference proteome</keyword>
<organism evidence="8 9">
    <name type="scientific">Pneumocystis wakefieldiae</name>
    <dbReference type="NCBI Taxonomy" id="38082"/>
    <lineage>
        <taxon>Eukaryota</taxon>
        <taxon>Fungi</taxon>
        <taxon>Dikarya</taxon>
        <taxon>Ascomycota</taxon>
        <taxon>Taphrinomycotina</taxon>
        <taxon>Pneumocystomycetes</taxon>
        <taxon>Pneumocystaceae</taxon>
        <taxon>Pneumocystis</taxon>
    </lineage>
</organism>
<evidence type="ECO:0000256" key="7">
    <source>
        <dbReference type="SAM" id="SignalP"/>
    </source>
</evidence>
<evidence type="ECO:0000256" key="3">
    <source>
        <dbReference type="ARBA" id="ARBA00022692"/>
    </source>
</evidence>
<dbReference type="Proteomes" id="UP000663699">
    <property type="component" value="Chromosome 15"/>
</dbReference>
<keyword evidence="7" id="KW-0732">Signal</keyword>
<dbReference type="InterPro" id="IPR036259">
    <property type="entry name" value="MFS_trans_sf"/>
</dbReference>